<organism evidence="1 2">
    <name type="scientific">Rhodococcus globerulus</name>
    <dbReference type="NCBI Taxonomy" id="33008"/>
    <lineage>
        <taxon>Bacteria</taxon>
        <taxon>Bacillati</taxon>
        <taxon>Actinomycetota</taxon>
        <taxon>Actinomycetes</taxon>
        <taxon>Mycobacteriales</taxon>
        <taxon>Nocardiaceae</taxon>
        <taxon>Rhodococcus</taxon>
    </lineage>
</organism>
<sequence length="108" mass="11802">MLRQATALGGNRLDCFDTVLPKLYSDAGFVPVARLAWNEDYAPDGWDYQQFSRFNGGRPDVVIMAYDPDHVGGMYTPGTGEYVDDYDIGIARARASRFGGSTIEGGTP</sequence>
<proteinExistence type="predicted"/>
<dbReference type="RefSeq" id="WP_317545766.1">
    <property type="nucleotide sequence ID" value="NZ_JAWLKB010000039.1"/>
</dbReference>
<name>A0ABU4C4B5_RHOGO</name>
<evidence type="ECO:0000313" key="2">
    <source>
        <dbReference type="Proteomes" id="UP001185927"/>
    </source>
</evidence>
<evidence type="ECO:0000313" key="1">
    <source>
        <dbReference type="EMBL" id="MDV6271322.1"/>
    </source>
</evidence>
<comment type="caution">
    <text evidence="1">The sequence shown here is derived from an EMBL/GenBank/DDBJ whole genome shotgun (WGS) entry which is preliminary data.</text>
</comment>
<keyword evidence="2" id="KW-1185">Reference proteome</keyword>
<dbReference type="EMBL" id="JAWLKB010000039">
    <property type="protein sequence ID" value="MDV6271322.1"/>
    <property type="molecule type" value="Genomic_DNA"/>
</dbReference>
<dbReference type="Proteomes" id="UP001185927">
    <property type="component" value="Unassembled WGS sequence"/>
</dbReference>
<accession>A0ABU4C4B5</accession>
<protein>
    <submittedName>
        <fullName evidence="1">Uncharacterized protein</fullName>
    </submittedName>
</protein>
<reference evidence="1 2" key="1">
    <citation type="submission" date="2023-10" db="EMBL/GenBank/DDBJ databases">
        <title>Development of a sustainable strategy for remediation of hydrocarbon-contaminated territories based on the waste exchange concept.</title>
        <authorList>
            <person name="Krivoruchko A."/>
        </authorList>
    </citation>
    <scope>NUCLEOTIDE SEQUENCE [LARGE SCALE GENOMIC DNA]</scope>
    <source>
        <strain evidence="1 2">IEGM 1203</strain>
    </source>
</reference>
<gene>
    <name evidence="1" type="ORF">R3Q16_32420</name>
</gene>